<evidence type="ECO:0000256" key="5">
    <source>
        <dbReference type="ARBA" id="ARBA00023242"/>
    </source>
</evidence>
<dbReference type="PANTHER" id="PTHR46850:SF1">
    <property type="entry name" value="CHROMODOMAIN-HELICASE-DNA-BINDING PROTEIN 9"/>
    <property type="match status" value="1"/>
</dbReference>
<dbReference type="GO" id="GO:0005634">
    <property type="term" value="C:nucleus"/>
    <property type="evidence" value="ECO:0007669"/>
    <property type="project" value="UniProtKB-SubCell"/>
</dbReference>
<keyword evidence="3" id="KW-0805">Transcription regulation</keyword>
<evidence type="ECO:0000256" key="4">
    <source>
        <dbReference type="ARBA" id="ARBA00023163"/>
    </source>
</evidence>
<feature type="compositionally biased region" description="Pro residues" evidence="6">
    <location>
        <begin position="383"/>
        <end position="396"/>
    </location>
</feature>
<dbReference type="STRING" id="52670.A0A2I4AI86"/>
<feature type="region of interest" description="Disordered" evidence="6">
    <location>
        <begin position="792"/>
        <end position="881"/>
    </location>
</feature>
<accession>A0A2I4AI86</accession>
<keyword evidence="8" id="KW-1185">Reference proteome</keyword>
<evidence type="ECO:0000256" key="2">
    <source>
        <dbReference type="ARBA" id="ARBA00007025"/>
    </source>
</evidence>
<organism evidence="8 9">
    <name type="scientific">Austrofundulus limnaeus</name>
    <name type="common">Annual killifish</name>
    <dbReference type="NCBI Taxonomy" id="52670"/>
    <lineage>
        <taxon>Eukaryota</taxon>
        <taxon>Metazoa</taxon>
        <taxon>Chordata</taxon>
        <taxon>Craniata</taxon>
        <taxon>Vertebrata</taxon>
        <taxon>Euteleostomi</taxon>
        <taxon>Actinopterygii</taxon>
        <taxon>Neopterygii</taxon>
        <taxon>Teleostei</taxon>
        <taxon>Neoteleostei</taxon>
        <taxon>Acanthomorphata</taxon>
        <taxon>Ovalentaria</taxon>
        <taxon>Atherinomorphae</taxon>
        <taxon>Cyprinodontiformes</taxon>
        <taxon>Rivulidae</taxon>
        <taxon>Austrofundulus</taxon>
    </lineage>
</organism>
<dbReference type="Gene3D" id="3.40.5.120">
    <property type="match status" value="2"/>
</dbReference>
<feature type="region of interest" description="Disordered" evidence="6">
    <location>
        <begin position="541"/>
        <end position="572"/>
    </location>
</feature>
<dbReference type="OrthoDB" id="5857104at2759"/>
<feature type="region of interest" description="Disordered" evidence="6">
    <location>
        <begin position="369"/>
        <end position="413"/>
    </location>
</feature>
<evidence type="ECO:0000256" key="1">
    <source>
        <dbReference type="ARBA" id="ARBA00004123"/>
    </source>
</evidence>
<comment type="subcellular location">
    <subcellularLocation>
        <location evidence="1">Nucleus</location>
    </subcellularLocation>
</comment>
<feature type="compositionally biased region" description="Low complexity" evidence="6">
    <location>
        <begin position="674"/>
        <end position="710"/>
    </location>
</feature>
<evidence type="ECO:0000313" key="9">
    <source>
        <dbReference type="RefSeq" id="XP_013855238.1"/>
    </source>
</evidence>
<sequence>MLEADSTVLTPKLEQADGMVDSSAGLVLKGQVKEEKPSTPVPMVEGYPGSPRFAAPVSMCEIPDSLHDSREPTIAQLLQEKALFSFSEWPKDRVIINRLDSICHAILKGKWPSSSEQYDSPGSLAANSCLPNSLAQHRASFLPTTASGSASVLGQPRVQQTSPGLGFPIPPPLTRLPKERLVAPPFLPELKRAGGRRSFDYEAAAAAAKILAGKSVSLSHTPAAASTSSGGEKAPVVAPPPQRSGAMLINGWQETAIDLTKASGEISTTSGGGASDAAGNGQSNAAAGKVPTLPPITAPLPGPVGLDMSGILQAGLIHPVTGQIVNGSLRGDDSLRRRRGRRRNVEALYSEFAKSRGLHLPDTQGRVEVISHSSVSSSTSSPSPSPSERPAGPPTPSSSSTPTPTPTQTPPQPEIVAVDREAASKGLIEWLRQNPSYSMDLPALTHSGASLLHGFVERPKQRRHRCKDPTKLDVNSLTGEERVPVVHRGTGRRLGGAMAPAIKELSRWLDANSEYFVAPDWADVVKHSGFLPEGKFSRILTEPVNRDPGSRRRGRRPRSEMPKPLLSVSDSASSGLGPPLYMNGGLIGSMDSIVALQNLRGGIPGIPIMAAGFAHGFPTAVSAGGSGSEDVKNGLSMLPMMLHGIPHPHGAAISQHALFSVGTMMAHAPPPHPGSASASPSSSASPPASAANVTTTTAPSEAASSSSTTPADREAASSSTAGGEKEKGAADKSAIITSASRSLLSSAHLGAAAGSHHTFNPFLIPGVSHGLLYPHMFLPHGSIMALPAVPPGAADAAASPGSPKRRRKRAREDEEKAAAGDAEESSHPAASSSSSTSASEPPPMEETGPGDAADGPSEPQEPDSNTQSEGAAPGGGAEEEA</sequence>
<feature type="compositionally biased region" description="Low complexity" evidence="6">
    <location>
        <begin position="792"/>
        <end position="802"/>
    </location>
</feature>
<evidence type="ECO:0000256" key="3">
    <source>
        <dbReference type="ARBA" id="ARBA00023015"/>
    </source>
</evidence>
<keyword evidence="4" id="KW-0804">Transcription</keyword>
<dbReference type="InParanoid" id="A0A2I4AI86"/>
<dbReference type="AlphaFoldDB" id="A0A2I4AI86"/>
<protein>
    <submittedName>
        <fullName evidence="9">Chromodomain-helicase-DNA-binding protein 6</fullName>
    </submittedName>
</protein>
<dbReference type="InterPro" id="IPR037259">
    <property type="entry name" value="BRK_sf"/>
</dbReference>
<reference evidence="9" key="1">
    <citation type="submission" date="2025-08" db="UniProtKB">
        <authorList>
            <consortium name="RefSeq"/>
        </authorList>
    </citation>
    <scope>IDENTIFICATION</scope>
</reference>
<feature type="compositionally biased region" description="Pro residues" evidence="6">
    <location>
        <begin position="403"/>
        <end position="413"/>
    </location>
</feature>
<feature type="compositionally biased region" description="Low complexity" evidence="6">
    <location>
        <begin position="827"/>
        <end position="839"/>
    </location>
</feature>
<evidence type="ECO:0000256" key="6">
    <source>
        <dbReference type="SAM" id="MobiDB-lite"/>
    </source>
</evidence>
<feature type="compositionally biased region" description="Gly residues" evidence="6">
    <location>
        <begin position="872"/>
        <end position="881"/>
    </location>
</feature>
<keyword evidence="5" id="KW-0539">Nucleus</keyword>
<name>A0A2I4AI86_AUSLI</name>
<feature type="compositionally biased region" description="Low complexity" evidence="6">
    <location>
        <begin position="371"/>
        <end position="382"/>
    </location>
</feature>
<gene>
    <name evidence="9" type="primary">LOC106511044</name>
</gene>
<dbReference type="GeneID" id="106511044"/>
<dbReference type="RefSeq" id="XP_013855238.1">
    <property type="nucleotide sequence ID" value="XM_013999784.1"/>
</dbReference>
<dbReference type="KEGG" id="alim:106511044"/>
<dbReference type="SUPFAM" id="SSF160481">
    <property type="entry name" value="BRK domain-like"/>
    <property type="match status" value="1"/>
</dbReference>
<dbReference type="InterPro" id="IPR006576">
    <property type="entry name" value="BRK_domain"/>
</dbReference>
<dbReference type="Pfam" id="PF07533">
    <property type="entry name" value="BRK"/>
    <property type="match status" value="1"/>
</dbReference>
<feature type="domain" description="BRK" evidence="7">
    <location>
        <begin position="478"/>
        <end position="522"/>
    </location>
</feature>
<evidence type="ECO:0000313" key="8">
    <source>
        <dbReference type="Proteomes" id="UP000192220"/>
    </source>
</evidence>
<proteinExistence type="inferred from homology"/>
<feature type="region of interest" description="Disordered" evidence="6">
    <location>
        <begin position="264"/>
        <end position="293"/>
    </location>
</feature>
<dbReference type="PANTHER" id="PTHR46850">
    <property type="entry name" value="CHROMODOMAIN-HELICASE-DNA-BINDING PROTEIN 9"/>
    <property type="match status" value="1"/>
</dbReference>
<dbReference type="Proteomes" id="UP000192220">
    <property type="component" value="Unplaced"/>
</dbReference>
<feature type="compositionally biased region" description="Low complexity" evidence="6">
    <location>
        <begin position="275"/>
        <end position="288"/>
    </location>
</feature>
<dbReference type="SMART" id="SM00592">
    <property type="entry name" value="BRK"/>
    <property type="match status" value="1"/>
</dbReference>
<dbReference type="InterPro" id="IPR051493">
    <property type="entry name" value="CHD"/>
</dbReference>
<evidence type="ECO:0000259" key="7">
    <source>
        <dbReference type="SMART" id="SM00592"/>
    </source>
</evidence>
<feature type="region of interest" description="Disordered" evidence="6">
    <location>
        <begin position="664"/>
        <end position="732"/>
    </location>
</feature>
<comment type="similarity">
    <text evidence="2">Belongs to the SNF2/RAD54 helicase family.</text>
</comment>